<evidence type="ECO:0000313" key="1">
    <source>
        <dbReference type="EMBL" id="WAJ26549.1"/>
    </source>
</evidence>
<reference evidence="1" key="1">
    <citation type="submission" date="2022-11" db="EMBL/GenBank/DDBJ databases">
        <title>beta-Carotene-producing bacterium, Jeongeuplla avenae sp. nov., alleviates the salt stress of Arabidopsis seedlings.</title>
        <authorList>
            <person name="Jiang L."/>
            <person name="Lee J."/>
        </authorList>
    </citation>
    <scope>NUCLEOTIDE SEQUENCE</scope>
    <source>
        <strain evidence="1">DY_R2A_6</strain>
    </source>
</reference>
<gene>
    <name evidence="1" type="ORF">OXU80_16910</name>
</gene>
<dbReference type="Proteomes" id="UP001163223">
    <property type="component" value="Chromosome"/>
</dbReference>
<evidence type="ECO:0000313" key="2">
    <source>
        <dbReference type="Proteomes" id="UP001163223"/>
    </source>
</evidence>
<keyword evidence="2" id="KW-1185">Reference proteome</keyword>
<organism evidence="1 2">
    <name type="scientific">Antarcticirhabdus aurantiaca</name>
    <dbReference type="NCBI Taxonomy" id="2606717"/>
    <lineage>
        <taxon>Bacteria</taxon>
        <taxon>Pseudomonadati</taxon>
        <taxon>Pseudomonadota</taxon>
        <taxon>Alphaproteobacteria</taxon>
        <taxon>Hyphomicrobiales</taxon>
        <taxon>Aurantimonadaceae</taxon>
        <taxon>Antarcticirhabdus</taxon>
    </lineage>
</organism>
<sequence>MDILRELSQLVRAIPTNARTALDAIVEGVRTLFEGDRETRRRVAFGVAIIALSAKMAKADGVVTEPEVAAFRQILAVPPEEWQNVLRLYNIAKQDIAGFEAYAGKIAALCDCDSGDCALLVDVLDGLFHIAKADGVIHGREIGFLQRIAEVFGLSEAEFATVRDRHVATKNSPHMVLGVPPGAPREAVRARYLELVRENHPDRLVARGVPDEFLFIANERMKAINAAYHAMSRTAVA</sequence>
<dbReference type="EMBL" id="CP113520">
    <property type="protein sequence ID" value="WAJ26549.1"/>
    <property type="molecule type" value="Genomic_DNA"/>
</dbReference>
<protein>
    <submittedName>
        <fullName evidence="1">DnaJ family molecular chaperone</fullName>
    </submittedName>
</protein>
<proteinExistence type="predicted"/>
<name>A0ACD4NID8_9HYPH</name>
<accession>A0ACD4NID8</accession>